<evidence type="ECO:0000259" key="8">
    <source>
        <dbReference type="Pfam" id="PF02770"/>
    </source>
</evidence>
<comment type="similarity">
    <text evidence="2 6">Belongs to the acyl-CoA dehydrogenase family.</text>
</comment>
<organism evidence="10 11">
    <name type="scientific">Phenylobacterium conjunctum</name>
    <dbReference type="NCBI Taxonomy" id="1298959"/>
    <lineage>
        <taxon>Bacteria</taxon>
        <taxon>Pseudomonadati</taxon>
        <taxon>Pseudomonadota</taxon>
        <taxon>Alphaproteobacteria</taxon>
        <taxon>Caulobacterales</taxon>
        <taxon>Caulobacteraceae</taxon>
        <taxon>Phenylobacterium</taxon>
    </lineage>
</organism>
<evidence type="ECO:0000259" key="9">
    <source>
        <dbReference type="Pfam" id="PF02771"/>
    </source>
</evidence>
<dbReference type="InterPro" id="IPR009100">
    <property type="entry name" value="AcylCoA_DH/oxidase_NM_dom_sf"/>
</dbReference>
<keyword evidence="11" id="KW-1185">Reference proteome</keyword>
<evidence type="ECO:0000256" key="5">
    <source>
        <dbReference type="ARBA" id="ARBA00023002"/>
    </source>
</evidence>
<dbReference type="InterPro" id="IPR009075">
    <property type="entry name" value="AcylCo_DH/oxidase_C"/>
</dbReference>
<name>A0ABW3SX32_9CAUL</name>
<dbReference type="SUPFAM" id="SSF56645">
    <property type="entry name" value="Acyl-CoA dehydrogenase NM domain-like"/>
    <property type="match status" value="1"/>
</dbReference>
<dbReference type="Gene3D" id="1.10.540.10">
    <property type="entry name" value="Acyl-CoA dehydrogenase/oxidase, N-terminal domain"/>
    <property type="match status" value="1"/>
</dbReference>
<evidence type="ECO:0000313" key="10">
    <source>
        <dbReference type="EMBL" id="MFD1189128.1"/>
    </source>
</evidence>
<dbReference type="InterPro" id="IPR046373">
    <property type="entry name" value="Acyl-CoA_Oxase/DH_mid-dom_sf"/>
</dbReference>
<keyword evidence="4 6" id="KW-0274">FAD</keyword>
<dbReference type="InterPro" id="IPR036250">
    <property type="entry name" value="AcylCo_DH-like_C"/>
</dbReference>
<evidence type="ECO:0000256" key="1">
    <source>
        <dbReference type="ARBA" id="ARBA00001974"/>
    </source>
</evidence>
<dbReference type="PANTHER" id="PTHR43292:SF3">
    <property type="entry name" value="ACYL-COA DEHYDROGENASE FADE29"/>
    <property type="match status" value="1"/>
</dbReference>
<dbReference type="Proteomes" id="UP001597216">
    <property type="component" value="Unassembled WGS sequence"/>
</dbReference>
<dbReference type="Gene3D" id="1.20.140.10">
    <property type="entry name" value="Butyryl-CoA Dehydrogenase, subunit A, domain 3"/>
    <property type="match status" value="1"/>
</dbReference>
<accession>A0ABW3SX32</accession>
<keyword evidence="5 6" id="KW-0560">Oxidoreductase</keyword>
<dbReference type="InterPro" id="IPR052161">
    <property type="entry name" value="Mycobact_Acyl-CoA_DH"/>
</dbReference>
<dbReference type="Pfam" id="PF02770">
    <property type="entry name" value="Acyl-CoA_dh_M"/>
    <property type="match status" value="1"/>
</dbReference>
<evidence type="ECO:0000256" key="4">
    <source>
        <dbReference type="ARBA" id="ARBA00022827"/>
    </source>
</evidence>
<dbReference type="Pfam" id="PF00441">
    <property type="entry name" value="Acyl-CoA_dh_1"/>
    <property type="match status" value="1"/>
</dbReference>
<dbReference type="EMBL" id="JBHTLQ010000002">
    <property type="protein sequence ID" value="MFD1189128.1"/>
    <property type="molecule type" value="Genomic_DNA"/>
</dbReference>
<evidence type="ECO:0000256" key="2">
    <source>
        <dbReference type="ARBA" id="ARBA00009347"/>
    </source>
</evidence>
<feature type="domain" description="Acyl-CoA oxidase/dehydrogenase middle" evidence="8">
    <location>
        <begin position="127"/>
        <end position="221"/>
    </location>
</feature>
<dbReference type="InterPro" id="IPR037069">
    <property type="entry name" value="AcylCoA_DH/ox_N_sf"/>
</dbReference>
<feature type="domain" description="Acyl-CoA dehydrogenase/oxidase N-terminal" evidence="9">
    <location>
        <begin position="9"/>
        <end position="123"/>
    </location>
</feature>
<dbReference type="InterPro" id="IPR013786">
    <property type="entry name" value="AcylCoA_DH/ox_N"/>
</dbReference>
<dbReference type="InterPro" id="IPR006091">
    <property type="entry name" value="Acyl-CoA_Oxase/DH_mid-dom"/>
</dbReference>
<reference evidence="11" key="1">
    <citation type="journal article" date="2019" name="Int. J. Syst. Evol. Microbiol.">
        <title>The Global Catalogue of Microorganisms (GCM) 10K type strain sequencing project: providing services to taxonomists for standard genome sequencing and annotation.</title>
        <authorList>
            <consortium name="The Broad Institute Genomics Platform"/>
            <consortium name="The Broad Institute Genome Sequencing Center for Infectious Disease"/>
            <person name="Wu L."/>
            <person name="Ma J."/>
        </authorList>
    </citation>
    <scope>NUCLEOTIDE SEQUENCE [LARGE SCALE GENOMIC DNA]</scope>
    <source>
        <strain evidence="11">CCUG 55074</strain>
    </source>
</reference>
<dbReference type="SUPFAM" id="SSF47203">
    <property type="entry name" value="Acyl-CoA dehydrogenase C-terminal domain-like"/>
    <property type="match status" value="1"/>
</dbReference>
<proteinExistence type="inferred from homology"/>
<evidence type="ECO:0000259" key="7">
    <source>
        <dbReference type="Pfam" id="PF00441"/>
    </source>
</evidence>
<gene>
    <name evidence="10" type="ORF">ACFQ27_00930</name>
</gene>
<dbReference type="PANTHER" id="PTHR43292">
    <property type="entry name" value="ACYL-COA DEHYDROGENASE"/>
    <property type="match status" value="1"/>
</dbReference>
<sequence>MSLDLSPADLAFRDEVRAFLDAELTEDLRLAGRLCAGVYCDRPPAQKWLSILNRRGWAVPNWPVEYGGCDWSVVQRYIFASELVAADAPPVTPNATGMLGPVLIAFGTPEQKAAYLPRIPTGEDWWAQGYSEPGSGSDLASLQCRAVRDGDHYVITGSKIWTTHAHWSNRIFCLVRTNTEGKPQAGISFLVFDMDLPGITVRPIITLAGDHEVNEVFFDQVRVPVTALVGKENEGWGVAKFLLSHERGGQYAPRLRRRWSRLRTMADDRGLNRPGDPVRTRLASLAASIDALEATEHSIVSKLSRGENPGAASSMLKLQGTELLQLVDEAAQDMAGAYAAPDQSGALHALDLQSGVGPTDAMTATALYLNDRAATIYAGSSEVQRNIISGLILKG</sequence>
<keyword evidence="3 6" id="KW-0285">Flavoprotein</keyword>
<evidence type="ECO:0000256" key="6">
    <source>
        <dbReference type="RuleBase" id="RU362125"/>
    </source>
</evidence>
<evidence type="ECO:0000313" key="11">
    <source>
        <dbReference type="Proteomes" id="UP001597216"/>
    </source>
</evidence>
<comment type="cofactor">
    <cofactor evidence="1 6">
        <name>FAD</name>
        <dbReference type="ChEBI" id="CHEBI:57692"/>
    </cofactor>
</comment>
<evidence type="ECO:0000256" key="3">
    <source>
        <dbReference type="ARBA" id="ARBA00022630"/>
    </source>
</evidence>
<feature type="domain" description="Acyl-CoA dehydrogenase/oxidase C-terminal" evidence="7">
    <location>
        <begin position="233"/>
        <end position="389"/>
    </location>
</feature>
<dbReference type="Gene3D" id="2.40.110.10">
    <property type="entry name" value="Butyryl-CoA Dehydrogenase, subunit A, domain 2"/>
    <property type="match status" value="1"/>
</dbReference>
<dbReference type="RefSeq" id="WP_377352047.1">
    <property type="nucleotide sequence ID" value="NZ_JBHTLQ010000002.1"/>
</dbReference>
<dbReference type="Pfam" id="PF02771">
    <property type="entry name" value="Acyl-CoA_dh_N"/>
    <property type="match status" value="1"/>
</dbReference>
<protein>
    <submittedName>
        <fullName evidence="10">Acyl-CoA dehydrogenase family protein</fullName>
    </submittedName>
</protein>
<comment type="caution">
    <text evidence="10">The sequence shown here is derived from an EMBL/GenBank/DDBJ whole genome shotgun (WGS) entry which is preliminary data.</text>
</comment>